<organism evidence="1 2">
    <name type="scientific">Araneus ventricosus</name>
    <name type="common">Orbweaver spider</name>
    <name type="synonym">Epeira ventricosa</name>
    <dbReference type="NCBI Taxonomy" id="182803"/>
    <lineage>
        <taxon>Eukaryota</taxon>
        <taxon>Metazoa</taxon>
        <taxon>Ecdysozoa</taxon>
        <taxon>Arthropoda</taxon>
        <taxon>Chelicerata</taxon>
        <taxon>Arachnida</taxon>
        <taxon>Araneae</taxon>
        <taxon>Araneomorphae</taxon>
        <taxon>Entelegynae</taxon>
        <taxon>Araneoidea</taxon>
        <taxon>Araneidae</taxon>
        <taxon>Araneus</taxon>
    </lineage>
</organism>
<dbReference type="Proteomes" id="UP000499080">
    <property type="component" value="Unassembled WGS sequence"/>
</dbReference>
<feature type="non-terminal residue" evidence="1">
    <location>
        <position position="60"/>
    </location>
</feature>
<comment type="caution">
    <text evidence="1">The sequence shown here is derived from an EMBL/GenBank/DDBJ whole genome shotgun (WGS) entry which is preliminary data.</text>
</comment>
<name>A0A4Y2CTB9_ARAVE</name>
<protein>
    <submittedName>
        <fullName evidence="1">Uncharacterized protein</fullName>
    </submittedName>
</protein>
<reference evidence="1 2" key="1">
    <citation type="journal article" date="2019" name="Sci. Rep.">
        <title>Orb-weaving spider Araneus ventricosus genome elucidates the spidroin gene catalogue.</title>
        <authorList>
            <person name="Kono N."/>
            <person name="Nakamura H."/>
            <person name="Ohtoshi R."/>
            <person name="Moran D.A.P."/>
            <person name="Shinohara A."/>
            <person name="Yoshida Y."/>
            <person name="Fujiwara M."/>
            <person name="Mori M."/>
            <person name="Tomita M."/>
            <person name="Arakawa K."/>
        </authorList>
    </citation>
    <scope>NUCLEOTIDE SEQUENCE [LARGE SCALE GENOMIC DNA]</scope>
</reference>
<dbReference type="EMBL" id="BGPR01164370">
    <property type="protein sequence ID" value="GBM07603.1"/>
    <property type="molecule type" value="Genomic_DNA"/>
</dbReference>
<evidence type="ECO:0000313" key="2">
    <source>
        <dbReference type="Proteomes" id="UP000499080"/>
    </source>
</evidence>
<evidence type="ECO:0000313" key="1">
    <source>
        <dbReference type="EMBL" id="GBM07603.1"/>
    </source>
</evidence>
<dbReference type="AlphaFoldDB" id="A0A4Y2CTB9"/>
<sequence length="60" mass="6516">MPEWSSAKQLTFCGQVQRLECASGYAPQAEYKGIEAGELALLPTLLLTFLVPIVSTDNES</sequence>
<accession>A0A4Y2CTB9</accession>
<gene>
    <name evidence="1" type="ORF">AVEN_137881_1</name>
</gene>
<proteinExistence type="predicted"/>
<keyword evidence="2" id="KW-1185">Reference proteome</keyword>